<feature type="transmembrane region" description="Helical" evidence="1">
    <location>
        <begin position="12"/>
        <end position="37"/>
    </location>
</feature>
<protein>
    <submittedName>
        <fullName evidence="2">NfeD family protein</fullName>
    </submittedName>
</protein>
<sequence length="156" mass="17212">MTSLLDYLPELLMSLGIIALIIEVAVLGFATFILFFVGLSLLATGIAMQMDWLSVNVTTAIWANLVVTFVLALVLWKPLKKLQNRSGSTADNEPSDFAQQTFVLTGDVNAHSDDVFYAYSGINWKVRSDQPLTQGTKVKVVKIEVSVMWVKPVNDC</sequence>
<evidence type="ECO:0000313" key="3">
    <source>
        <dbReference type="Proteomes" id="UP001589645"/>
    </source>
</evidence>
<evidence type="ECO:0000256" key="1">
    <source>
        <dbReference type="SAM" id="Phobius"/>
    </source>
</evidence>
<keyword evidence="1" id="KW-0812">Transmembrane</keyword>
<dbReference type="InterPro" id="IPR052165">
    <property type="entry name" value="Membrane_assoc_protease"/>
</dbReference>
<dbReference type="SUPFAM" id="SSF141322">
    <property type="entry name" value="NfeD domain-like"/>
    <property type="match status" value="1"/>
</dbReference>
<reference evidence="2 3" key="1">
    <citation type="submission" date="2024-09" db="EMBL/GenBank/DDBJ databases">
        <authorList>
            <person name="Sun Q."/>
            <person name="Mori K."/>
        </authorList>
    </citation>
    <scope>NUCLEOTIDE SEQUENCE [LARGE SCALE GENOMIC DNA]</scope>
    <source>
        <strain evidence="2 3">CECT 8064</strain>
    </source>
</reference>
<proteinExistence type="predicted"/>
<keyword evidence="1" id="KW-0472">Membrane</keyword>
<dbReference type="PANTHER" id="PTHR33507">
    <property type="entry name" value="INNER MEMBRANE PROTEIN YBBJ"/>
    <property type="match status" value="1"/>
</dbReference>
<feature type="transmembrane region" description="Helical" evidence="1">
    <location>
        <begin position="57"/>
        <end position="76"/>
    </location>
</feature>
<dbReference type="EMBL" id="JBHMEP010000002">
    <property type="protein sequence ID" value="MFB9135607.1"/>
    <property type="molecule type" value="Genomic_DNA"/>
</dbReference>
<keyword evidence="3" id="KW-1185">Reference proteome</keyword>
<dbReference type="Proteomes" id="UP001589645">
    <property type="component" value="Unassembled WGS sequence"/>
</dbReference>
<keyword evidence="1" id="KW-1133">Transmembrane helix</keyword>
<evidence type="ECO:0000313" key="2">
    <source>
        <dbReference type="EMBL" id="MFB9135607.1"/>
    </source>
</evidence>
<comment type="caution">
    <text evidence="2">The sequence shown here is derived from an EMBL/GenBank/DDBJ whole genome shotgun (WGS) entry which is preliminary data.</text>
</comment>
<dbReference type="Gene3D" id="2.40.50.140">
    <property type="entry name" value="Nucleic acid-binding proteins"/>
    <property type="match status" value="1"/>
</dbReference>
<name>A0ABV5HMX8_9VIBR</name>
<dbReference type="PANTHER" id="PTHR33507:SF3">
    <property type="entry name" value="INNER MEMBRANE PROTEIN YBBJ"/>
    <property type="match status" value="1"/>
</dbReference>
<dbReference type="RefSeq" id="WP_390192748.1">
    <property type="nucleotide sequence ID" value="NZ_JBHMEP010000002.1"/>
</dbReference>
<gene>
    <name evidence="2" type="ORF">ACFFUV_11605</name>
</gene>
<dbReference type="InterPro" id="IPR012340">
    <property type="entry name" value="NA-bd_OB-fold"/>
</dbReference>
<accession>A0ABV5HMX8</accession>
<organism evidence="2 3">
    <name type="scientific">Vibrio olivae</name>
    <dbReference type="NCBI Taxonomy" id="1243002"/>
    <lineage>
        <taxon>Bacteria</taxon>
        <taxon>Pseudomonadati</taxon>
        <taxon>Pseudomonadota</taxon>
        <taxon>Gammaproteobacteria</taxon>
        <taxon>Vibrionales</taxon>
        <taxon>Vibrionaceae</taxon>
        <taxon>Vibrio</taxon>
    </lineage>
</organism>